<evidence type="ECO:0000256" key="20">
    <source>
        <dbReference type="SAM" id="MobiDB-lite"/>
    </source>
</evidence>
<keyword evidence="23" id="KW-1185">Reference proteome</keyword>
<evidence type="ECO:0000256" key="8">
    <source>
        <dbReference type="ARBA" id="ARBA00022525"/>
    </source>
</evidence>
<dbReference type="Pfam" id="PF00332">
    <property type="entry name" value="Glyco_hydro_17"/>
    <property type="match status" value="1"/>
</dbReference>
<keyword evidence="12" id="KW-0325">Glycoprotein</keyword>
<dbReference type="GO" id="GO:0071555">
    <property type="term" value="P:cell wall organization"/>
    <property type="evidence" value="ECO:0007669"/>
    <property type="project" value="UniProtKB-KW"/>
</dbReference>
<dbReference type="InterPro" id="IPR000490">
    <property type="entry name" value="Glyco_hydro_17"/>
</dbReference>
<keyword evidence="15" id="KW-0624">Polysaccharide degradation</keyword>
<dbReference type="GO" id="GO:0005576">
    <property type="term" value="C:extracellular region"/>
    <property type="evidence" value="ECO:0007669"/>
    <property type="project" value="TreeGrafter"/>
</dbReference>
<accession>A0A8H5MGG0</accession>
<dbReference type="GO" id="GO:0009986">
    <property type="term" value="C:cell surface"/>
    <property type="evidence" value="ECO:0007669"/>
    <property type="project" value="TreeGrafter"/>
</dbReference>
<dbReference type="InterPro" id="IPR050732">
    <property type="entry name" value="Beta-glucan_modifiers"/>
</dbReference>
<dbReference type="GO" id="GO:0000272">
    <property type="term" value="P:polysaccharide catabolic process"/>
    <property type="evidence" value="ECO:0007669"/>
    <property type="project" value="UniProtKB-KW"/>
</dbReference>
<sequence>MTTDSAFENGTARSRRSRWILLGSLIGLLGLIAIGVGVGVGVGVTRHNSNKSANTSSGASNGNGAASNSSASGDPVQSNPNDPSTFAKDPNLHQSFYALAYTPAGSQLPTCNNSLEDVIKDIQVMSQLTTTIRLYGADCNQSALVLEAIKQTKVNMGVYLGNYPTPDDPTAYTRQRDLIKDAIQTYGTDHILGVTVGNEFMLNYLNANGATDPNSAVGDTGAAILIADINDTRSALQGMNLDKTLPVGNSDAGSYFNTKVLEASDYGMANVHPWFANVTVQTAAGWTAEFFDETNVQPAAKLPNKPKMYIAETGWPTFSSDAGNANNGASDASEANLQVFLDTFVCQANKNGTGYFFFEFKDEPWKDVQFGGVEGWWGLFHSNRTLKRVTIPDCII</sequence>
<evidence type="ECO:0000256" key="16">
    <source>
        <dbReference type="ARBA" id="ARBA00037649"/>
    </source>
</evidence>
<keyword evidence="13" id="KW-0119">Carbohydrate metabolism</keyword>
<keyword evidence="9" id="KW-0732">Signal</keyword>
<keyword evidence="11 21" id="KW-0472">Membrane</keyword>
<evidence type="ECO:0000256" key="3">
    <source>
        <dbReference type="ARBA" id="ARBA00004401"/>
    </source>
</evidence>
<dbReference type="GO" id="GO:0005886">
    <property type="term" value="C:plasma membrane"/>
    <property type="evidence" value="ECO:0007669"/>
    <property type="project" value="UniProtKB-SubCell"/>
</dbReference>
<feature type="transmembrane region" description="Helical" evidence="21">
    <location>
        <begin position="20"/>
        <end position="44"/>
    </location>
</feature>
<dbReference type="EMBL" id="JAACJN010000003">
    <property type="protein sequence ID" value="KAF5393143.1"/>
    <property type="molecule type" value="Genomic_DNA"/>
</dbReference>
<evidence type="ECO:0000256" key="9">
    <source>
        <dbReference type="ARBA" id="ARBA00022729"/>
    </source>
</evidence>
<evidence type="ECO:0000256" key="12">
    <source>
        <dbReference type="ARBA" id="ARBA00023180"/>
    </source>
</evidence>
<protein>
    <recommendedName>
        <fullName evidence="5">glucan endo-1,3-beta-D-glucosidase</fullName>
        <ecNumber evidence="5">3.2.1.39</ecNumber>
    </recommendedName>
    <alternativeName>
        <fullName evidence="18">Endo-1,3-beta-glucanase btgC</fullName>
    </alternativeName>
    <alternativeName>
        <fullName evidence="17">Laminarinase btgC</fullName>
    </alternativeName>
</protein>
<dbReference type="SUPFAM" id="SSF51445">
    <property type="entry name" value="(Trans)glycosidases"/>
    <property type="match status" value="1"/>
</dbReference>
<evidence type="ECO:0000313" key="23">
    <source>
        <dbReference type="Proteomes" id="UP000518752"/>
    </source>
</evidence>
<evidence type="ECO:0000256" key="6">
    <source>
        <dbReference type="ARBA" id="ARBA00022475"/>
    </source>
</evidence>
<evidence type="ECO:0000256" key="17">
    <source>
        <dbReference type="ARBA" id="ARBA00042373"/>
    </source>
</evidence>
<evidence type="ECO:0000256" key="19">
    <source>
        <dbReference type="RuleBase" id="RU004335"/>
    </source>
</evidence>
<evidence type="ECO:0000256" key="10">
    <source>
        <dbReference type="ARBA" id="ARBA00022801"/>
    </source>
</evidence>
<dbReference type="InterPro" id="IPR017853">
    <property type="entry name" value="GH"/>
</dbReference>
<evidence type="ECO:0000256" key="5">
    <source>
        <dbReference type="ARBA" id="ARBA00012780"/>
    </source>
</evidence>
<dbReference type="PANTHER" id="PTHR16631">
    <property type="entry name" value="GLUCAN 1,3-BETA-GLUCOSIDASE"/>
    <property type="match status" value="1"/>
</dbReference>
<keyword evidence="21" id="KW-0812">Transmembrane</keyword>
<keyword evidence="6" id="KW-1003">Cell membrane</keyword>
<dbReference type="EC" id="3.2.1.39" evidence="5"/>
<evidence type="ECO:0000313" key="22">
    <source>
        <dbReference type="EMBL" id="KAF5393143.1"/>
    </source>
</evidence>
<evidence type="ECO:0000256" key="21">
    <source>
        <dbReference type="SAM" id="Phobius"/>
    </source>
</evidence>
<gene>
    <name evidence="22" type="ORF">D9757_001321</name>
</gene>
<evidence type="ECO:0000256" key="2">
    <source>
        <dbReference type="ARBA" id="ARBA00004191"/>
    </source>
</evidence>
<evidence type="ECO:0000256" key="11">
    <source>
        <dbReference type="ARBA" id="ARBA00023136"/>
    </source>
</evidence>
<evidence type="ECO:0000256" key="15">
    <source>
        <dbReference type="ARBA" id="ARBA00023326"/>
    </source>
</evidence>
<comment type="caution">
    <text evidence="22">The sequence shown here is derived from an EMBL/GenBank/DDBJ whole genome shotgun (WGS) entry which is preliminary data.</text>
</comment>
<proteinExistence type="inferred from homology"/>
<feature type="compositionally biased region" description="Low complexity" evidence="20">
    <location>
        <begin position="51"/>
        <end position="73"/>
    </location>
</feature>
<dbReference type="OrthoDB" id="68336at2759"/>
<organism evidence="22 23">
    <name type="scientific">Collybiopsis confluens</name>
    <dbReference type="NCBI Taxonomy" id="2823264"/>
    <lineage>
        <taxon>Eukaryota</taxon>
        <taxon>Fungi</taxon>
        <taxon>Dikarya</taxon>
        <taxon>Basidiomycota</taxon>
        <taxon>Agaricomycotina</taxon>
        <taxon>Agaricomycetes</taxon>
        <taxon>Agaricomycetidae</taxon>
        <taxon>Agaricales</taxon>
        <taxon>Marasmiineae</taxon>
        <taxon>Omphalotaceae</taxon>
        <taxon>Collybiopsis</taxon>
    </lineage>
</organism>
<keyword evidence="8" id="KW-0964">Secreted</keyword>
<comment type="function">
    <text evidence="16">Glucanases play a role in cell expansion during growth, in cell-cell fusion during mating, and in spore release during sporulation. This enzyme may be involved in beta-glucan degradation. Active on laminarin and lichenan.</text>
</comment>
<evidence type="ECO:0000256" key="14">
    <source>
        <dbReference type="ARBA" id="ARBA00023316"/>
    </source>
</evidence>
<keyword evidence="7" id="KW-0134">Cell wall</keyword>
<comment type="catalytic activity">
    <reaction evidence="1">
        <text>Hydrolysis of (1-&gt;3)-beta-D-glucosidic linkages in (1-&gt;3)-beta-D-glucans.</text>
        <dbReference type="EC" id="3.2.1.39"/>
    </reaction>
</comment>
<evidence type="ECO:0000256" key="1">
    <source>
        <dbReference type="ARBA" id="ARBA00000382"/>
    </source>
</evidence>
<reference evidence="22 23" key="1">
    <citation type="journal article" date="2020" name="ISME J.">
        <title>Uncovering the hidden diversity of litter-decomposition mechanisms in mushroom-forming fungi.</title>
        <authorList>
            <person name="Floudas D."/>
            <person name="Bentzer J."/>
            <person name="Ahren D."/>
            <person name="Johansson T."/>
            <person name="Persson P."/>
            <person name="Tunlid A."/>
        </authorList>
    </citation>
    <scope>NUCLEOTIDE SEQUENCE [LARGE SCALE GENOMIC DNA]</scope>
    <source>
        <strain evidence="22 23">CBS 406.79</strain>
    </source>
</reference>
<evidence type="ECO:0000256" key="13">
    <source>
        <dbReference type="ARBA" id="ARBA00023277"/>
    </source>
</evidence>
<dbReference type="GO" id="GO:0042973">
    <property type="term" value="F:glucan endo-1,3-beta-D-glucosidase activity"/>
    <property type="evidence" value="ECO:0007669"/>
    <property type="project" value="UniProtKB-EC"/>
</dbReference>
<keyword evidence="10" id="KW-0378">Hydrolase</keyword>
<evidence type="ECO:0000256" key="4">
    <source>
        <dbReference type="ARBA" id="ARBA00008773"/>
    </source>
</evidence>
<feature type="compositionally biased region" description="Polar residues" evidence="20">
    <location>
        <begin position="75"/>
        <end position="84"/>
    </location>
</feature>
<evidence type="ECO:0000256" key="18">
    <source>
        <dbReference type="ARBA" id="ARBA00043078"/>
    </source>
</evidence>
<dbReference type="Gene3D" id="3.20.20.80">
    <property type="entry name" value="Glycosidases"/>
    <property type="match status" value="2"/>
</dbReference>
<dbReference type="PANTHER" id="PTHR16631:SF17">
    <property type="entry name" value="GLUCAN ENDO-1,3-BETA-GLUCOSIDASE BTGC"/>
    <property type="match status" value="1"/>
</dbReference>
<name>A0A8H5MGG0_9AGAR</name>
<evidence type="ECO:0000256" key="7">
    <source>
        <dbReference type="ARBA" id="ARBA00022512"/>
    </source>
</evidence>
<dbReference type="GO" id="GO:0009277">
    <property type="term" value="C:fungal-type cell wall"/>
    <property type="evidence" value="ECO:0007669"/>
    <property type="project" value="TreeGrafter"/>
</dbReference>
<comment type="subcellular location">
    <subcellularLocation>
        <location evidence="3">Cell membrane</location>
        <topology evidence="3">Single-pass type II membrane protein</topology>
    </subcellularLocation>
    <subcellularLocation>
        <location evidence="2">Secreted</location>
        <location evidence="2">Cell wall</location>
    </subcellularLocation>
</comment>
<keyword evidence="21" id="KW-1133">Transmembrane helix</keyword>
<dbReference type="Proteomes" id="UP000518752">
    <property type="component" value="Unassembled WGS sequence"/>
</dbReference>
<comment type="similarity">
    <text evidence="4 19">Belongs to the glycosyl hydrolase 17 family.</text>
</comment>
<keyword evidence="14" id="KW-0961">Cell wall biogenesis/degradation</keyword>
<feature type="region of interest" description="Disordered" evidence="20">
    <location>
        <begin position="51"/>
        <end position="88"/>
    </location>
</feature>
<dbReference type="AlphaFoldDB" id="A0A8H5MGG0"/>